<protein>
    <submittedName>
        <fullName evidence="3">Flagellar hook-length control protein FliK</fullName>
    </submittedName>
</protein>
<keyword evidence="3" id="KW-0966">Cell projection</keyword>
<dbReference type="Proteomes" id="UP001138757">
    <property type="component" value="Unassembled WGS sequence"/>
</dbReference>
<dbReference type="Gene3D" id="3.30.750.140">
    <property type="match status" value="1"/>
</dbReference>
<feature type="region of interest" description="Disordered" evidence="1">
    <location>
        <begin position="271"/>
        <end position="309"/>
    </location>
</feature>
<dbReference type="AlphaFoldDB" id="A0A9X1DAQ5"/>
<feature type="compositionally biased region" description="Low complexity" evidence="1">
    <location>
        <begin position="506"/>
        <end position="525"/>
    </location>
</feature>
<evidence type="ECO:0000313" key="3">
    <source>
        <dbReference type="EMBL" id="MBT2186484.1"/>
    </source>
</evidence>
<feature type="compositionally biased region" description="Basic and acidic residues" evidence="1">
    <location>
        <begin position="540"/>
        <end position="549"/>
    </location>
</feature>
<keyword evidence="3" id="KW-0282">Flagellum</keyword>
<evidence type="ECO:0000259" key="2">
    <source>
        <dbReference type="Pfam" id="PF02120"/>
    </source>
</evidence>
<dbReference type="InterPro" id="IPR021136">
    <property type="entry name" value="Flagellar_hook_control-like_C"/>
</dbReference>
<gene>
    <name evidence="3" type="ORF">KK488_05930</name>
</gene>
<reference evidence="3" key="1">
    <citation type="submission" date="2021-05" db="EMBL/GenBank/DDBJ databases">
        <title>Genome of Sphingobium sp. strain.</title>
        <authorList>
            <person name="Fan R."/>
        </authorList>
    </citation>
    <scope>NUCLEOTIDE SEQUENCE</scope>
    <source>
        <strain evidence="3">H33</strain>
    </source>
</reference>
<organism evidence="3 4">
    <name type="scientific">Sphingobium nicotianae</name>
    <dbReference type="NCBI Taxonomy" id="2782607"/>
    <lineage>
        <taxon>Bacteria</taxon>
        <taxon>Pseudomonadati</taxon>
        <taxon>Pseudomonadota</taxon>
        <taxon>Alphaproteobacteria</taxon>
        <taxon>Sphingomonadales</taxon>
        <taxon>Sphingomonadaceae</taxon>
        <taxon>Sphingobium</taxon>
    </lineage>
</organism>
<feature type="region of interest" description="Disordered" evidence="1">
    <location>
        <begin position="321"/>
        <end position="347"/>
    </location>
</feature>
<feature type="region of interest" description="Disordered" evidence="1">
    <location>
        <begin position="489"/>
        <end position="572"/>
    </location>
</feature>
<proteinExistence type="predicted"/>
<keyword evidence="3" id="KW-0969">Cilium</keyword>
<feature type="compositionally biased region" description="Low complexity" evidence="1">
    <location>
        <begin position="551"/>
        <end position="564"/>
    </location>
</feature>
<evidence type="ECO:0000256" key="1">
    <source>
        <dbReference type="SAM" id="MobiDB-lite"/>
    </source>
</evidence>
<dbReference type="CDD" id="cd17470">
    <property type="entry name" value="T3SS_Flik_C"/>
    <property type="match status" value="1"/>
</dbReference>
<keyword evidence="4" id="KW-1185">Reference proteome</keyword>
<feature type="domain" description="Flagellar hook-length control protein-like C-terminal" evidence="2">
    <location>
        <begin position="417"/>
        <end position="494"/>
    </location>
</feature>
<dbReference type="EMBL" id="JAHGAW010000003">
    <property type="protein sequence ID" value="MBT2186484.1"/>
    <property type="molecule type" value="Genomic_DNA"/>
</dbReference>
<comment type="caution">
    <text evidence="3">The sequence shown here is derived from an EMBL/GenBank/DDBJ whole genome shotgun (WGS) entry which is preliminary data.</text>
</comment>
<dbReference type="InterPro" id="IPR038610">
    <property type="entry name" value="FliK-like_C_sf"/>
</dbReference>
<sequence>MIDFAGLVGRVTGKGASDTAQAGAGAASGKQAGVAGRGQFAALVDRAAQLGGQSNQAEPRLVVDNGSDGIASGGQGAAVTPPAGLTVVTPDGATTPIPIDGARKPVAKAPHAVPVTPDQPGYHAPIILVDGTNATEKPGKTDPVTSRADGQEGEEDEAVAVLGIAQGATQPGPVMPLPVQPVTVTPPNIQPDATPTNDSPSGAVAKVWTLTMTPAGPIKDAPLIKYADQPVPTISDGPIASTTLPTAVPQPGLAATAQQAASAQTVAAMAQDTPGALPQSAGDQGPLTLDPLPAVTRPASTRSRGVPRVAAGDVAAASVDLSSGTVASPPGDRPGRSTAPAAKTVDGAPFGAGNAVAADTPLRAIVEGLPPVIQSELSAPAAAVRGVAGPSTGQALGDQVIDMGVSGQWIDRVAREIAGLADGSGHSRFTLNPPHLGRLQVDLWSDQGTTNVRLMTETDEAAQRLDAGRQALQNDARVAALSLGTITVEKSSSGSFDQGRDQQRPGGDPAGQMQQQAGQGQAQGRAGNGGQGNQGQASDWVRRVARDDSNQPSDASARAPAQRAADGRVRFA</sequence>
<evidence type="ECO:0000313" key="4">
    <source>
        <dbReference type="Proteomes" id="UP001138757"/>
    </source>
</evidence>
<dbReference type="Pfam" id="PF02120">
    <property type="entry name" value="Flg_hook"/>
    <property type="match status" value="1"/>
</dbReference>
<dbReference type="RefSeq" id="WP_214622216.1">
    <property type="nucleotide sequence ID" value="NZ_JAHGAW010000003.1"/>
</dbReference>
<name>A0A9X1DAQ5_9SPHN</name>
<accession>A0A9X1DAQ5</accession>
<feature type="region of interest" description="Disordered" evidence="1">
    <location>
        <begin position="132"/>
        <end position="152"/>
    </location>
</feature>